<evidence type="ECO:0008006" key="3">
    <source>
        <dbReference type="Google" id="ProtNLM"/>
    </source>
</evidence>
<dbReference type="Proteomes" id="UP000266861">
    <property type="component" value="Unassembled WGS sequence"/>
</dbReference>
<gene>
    <name evidence="1" type="ORF">Glove_173g41</name>
</gene>
<dbReference type="EMBL" id="PQFF01000163">
    <property type="protein sequence ID" value="RHZ77755.1"/>
    <property type="molecule type" value="Genomic_DNA"/>
</dbReference>
<evidence type="ECO:0000313" key="1">
    <source>
        <dbReference type="EMBL" id="RHZ77755.1"/>
    </source>
</evidence>
<accession>A0A397IP98</accession>
<proteinExistence type="predicted"/>
<comment type="caution">
    <text evidence="1">The sequence shown here is derived from an EMBL/GenBank/DDBJ whole genome shotgun (WGS) entry which is preliminary data.</text>
</comment>
<keyword evidence="2" id="KW-1185">Reference proteome</keyword>
<name>A0A397IP98_9GLOM</name>
<dbReference type="OrthoDB" id="2434274at2759"/>
<evidence type="ECO:0000313" key="2">
    <source>
        <dbReference type="Proteomes" id="UP000266861"/>
    </source>
</evidence>
<protein>
    <recommendedName>
        <fullName evidence="3">BACK domain-containing protein</fullName>
    </recommendedName>
</protein>
<dbReference type="AlphaFoldDB" id="A0A397IP98"/>
<reference evidence="1 2" key="1">
    <citation type="submission" date="2018-08" db="EMBL/GenBank/DDBJ databases">
        <title>Genome and evolution of the arbuscular mycorrhizal fungus Diversispora epigaea (formerly Glomus versiforme) and its bacterial endosymbionts.</title>
        <authorList>
            <person name="Sun X."/>
            <person name="Fei Z."/>
            <person name="Harrison M."/>
        </authorList>
    </citation>
    <scope>NUCLEOTIDE SEQUENCE [LARGE SCALE GENOMIC DNA]</scope>
    <source>
        <strain evidence="1 2">IT104</strain>
    </source>
</reference>
<organism evidence="1 2">
    <name type="scientific">Diversispora epigaea</name>
    <dbReference type="NCBI Taxonomy" id="1348612"/>
    <lineage>
        <taxon>Eukaryota</taxon>
        <taxon>Fungi</taxon>
        <taxon>Fungi incertae sedis</taxon>
        <taxon>Mucoromycota</taxon>
        <taxon>Glomeromycotina</taxon>
        <taxon>Glomeromycetes</taxon>
        <taxon>Diversisporales</taxon>
        <taxon>Diversisporaceae</taxon>
        <taxon>Diversispora</taxon>
    </lineage>
</organism>
<sequence length="113" mass="13464">MSLKFFDKLPQNFIEILNDKDDYNVVIEIENKEKLFTALSNVLEFRSSYFPVDEFELEELTNKLEILFIETKDDLQIEVKIWDYVIKWGIAQTSTLLLFLQTLKNRPRKTSLP</sequence>